<evidence type="ECO:0008006" key="3">
    <source>
        <dbReference type="Google" id="ProtNLM"/>
    </source>
</evidence>
<name>A0ABT2ZJH6_9RHOB</name>
<evidence type="ECO:0000313" key="1">
    <source>
        <dbReference type="EMBL" id="MCV2871207.1"/>
    </source>
</evidence>
<accession>A0ABT2ZJH6</accession>
<dbReference type="RefSeq" id="WP_263738391.1">
    <property type="nucleotide sequence ID" value="NZ_JAOWKZ010000001.1"/>
</dbReference>
<dbReference type="SUPFAM" id="SSF51197">
    <property type="entry name" value="Clavaminate synthase-like"/>
    <property type="match status" value="1"/>
</dbReference>
<dbReference type="Proteomes" id="UP001652564">
    <property type="component" value="Unassembled WGS sequence"/>
</dbReference>
<proteinExistence type="predicted"/>
<organism evidence="1 2">
    <name type="scientific">Albidovulum litorale</name>
    <dbReference type="NCBI Taxonomy" id="2984134"/>
    <lineage>
        <taxon>Bacteria</taxon>
        <taxon>Pseudomonadati</taxon>
        <taxon>Pseudomonadota</taxon>
        <taxon>Alphaproteobacteria</taxon>
        <taxon>Rhodobacterales</taxon>
        <taxon>Paracoccaceae</taxon>
        <taxon>Albidovulum</taxon>
    </lineage>
</organism>
<keyword evidence="2" id="KW-1185">Reference proteome</keyword>
<comment type="caution">
    <text evidence="1">The sequence shown here is derived from an EMBL/GenBank/DDBJ whole genome shotgun (WGS) entry which is preliminary data.</text>
</comment>
<protein>
    <recommendedName>
        <fullName evidence="3">Phytanoyl-CoA dioxygenase</fullName>
    </recommendedName>
</protein>
<sequence>MVAGLAARGWARFGPDPELGRWAKAALPLARDALAQSPEPLRCGGTWDVGLDLLPNDAAGRVGGVALEGAAMSAIAALYGILPLHRAQLSAVYPAYPQPWEAESAAAYSYRLTRDAAHIDGLLPVGPERRRMVREPHAYILGLPLTETSEGASPPVVWDGSHLIMARAFRDAFAGHAEADLPDVDVTDAYHAARREVFATCPRVVLHAGPGEAVLIHRLALHGISPWQNGAETPEEGRIIAYFRPELPGGIAEWLKVLA</sequence>
<dbReference type="EMBL" id="JAOWKZ010000001">
    <property type="protein sequence ID" value="MCV2871207.1"/>
    <property type="molecule type" value="Genomic_DNA"/>
</dbReference>
<reference evidence="1 2" key="1">
    <citation type="submission" date="2022-10" db="EMBL/GenBank/DDBJ databases">
        <title>Defluviimonas sp. nov., isolated from ocean surface sediments.</title>
        <authorList>
            <person name="He W."/>
            <person name="Wang L."/>
            <person name="Zhang D.-F."/>
        </authorList>
    </citation>
    <scope>NUCLEOTIDE SEQUENCE [LARGE SCALE GENOMIC DNA]</scope>
    <source>
        <strain evidence="1 2">WL0050</strain>
    </source>
</reference>
<gene>
    <name evidence="1" type="ORF">OEZ71_02740</name>
</gene>
<evidence type="ECO:0000313" key="2">
    <source>
        <dbReference type="Proteomes" id="UP001652564"/>
    </source>
</evidence>